<dbReference type="Proteomes" id="UP000003586">
    <property type="component" value="Chromosome"/>
</dbReference>
<dbReference type="InterPro" id="IPR037923">
    <property type="entry name" value="HTH-like"/>
</dbReference>
<reference evidence="5 6" key="1">
    <citation type="submission" date="2013-12" db="EMBL/GenBank/DDBJ databases">
        <authorList>
            <consortium name="DOE Joint Genome Institute"/>
            <person name="Eisen J."/>
            <person name="Huntemann M."/>
            <person name="Han J."/>
            <person name="Chen A."/>
            <person name="Kyrpides N."/>
            <person name="Mavromatis K."/>
            <person name="Markowitz V."/>
            <person name="Palaniappan K."/>
            <person name="Ivanova N."/>
            <person name="Schaumberg A."/>
            <person name="Pati A."/>
            <person name="Liolios K."/>
            <person name="Nordberg H.P."/>
            <person name="Cantor M.N."/>
            <person name="Hua S.X."/>
            <person name="Woyke T."/>
        </authorList>
    </citation>
    <scope>NUCLEOTIDE SEQUENCE [LARGE SCALE GENOMIC DNA]</scope>
    <source>
        <strain evidence="6">DSM 19437</strain>
    </source>
</reference>
<keyword evidence="3" id="KW-0804">Transcription</keyword>
<dbReference type="PANTHER" id="PTHR43280">
    <property type="entry name" value="ARAC-FAMILY TRANSCRIPTIONAL REGULATOR"/>
    <property type="match status" value="1"/>
</dbReference>
<dbReference type="GO" id="GO:0043565">
    <property type="term" value="F:sequence-specific DNA binding"/>
    <property type="evidence" value="ECO:0007669"/>
    <property type="project" value="InterPro"/>
</dbReference>
<sequence>MRINDPFPILGIKEFNDQQQADDSLLYHELHGERIIEKPHKHDFFIFLLFEKGSGVHAIDFIDYKVKNHQMHLLFPGQVHSWHLGKNTSGYQLMISRPIFETFSDSLSFSFILHQHHPVIDLPGQVFQKLLYEFLAVKEELSQKPVQWGVVNLRIRLIAQFIYREAEKKFKELEVYLTKPILYKYHTLVDLYFKEQKSVAFYASQLHITPNYLNILCKRHFHVPAMFLIQNRTILEAKRLMKASDQSVKEIAYELGFSDLAYFSNFFKSQTGLSPRDFRERL</sequence>
<dbReference type="PRINTS" id="PR00032">
    <property type="entry name" value="HTHARAC"/>
</dbReference>
<dbReference type="HOGENOM" id="CLU_000445_88_2_10"/>
<keyword evidence="2" id="KW-0238">DNA-binding</keyword>
<dbReference type="PANTHER" id="PTHR43280:SF32">
    <property type="entry name" value="TRANSCRIPTIONAL REGULATORY PROTEIN"/>
    <property type="match status" value="1"/>
</dbReference>
<organism evidence="5 6">
    <name type="scientific">Niabella soli DSM 19437</name>
    <dbReference type="NCBI Taxonomy" id="929713"/>
    <lineage>
        <taxon>Bacteria</taxon>
        <taxon>Pseudomonadati</taxon>
        <taxon>Bacteroidota</taxon>
        <taxon>Chitinophagia</taxon>
        <taxon>Chitinophagales</taxon>
        <taxon>Chitinophagaceae</taxon>
        <taxon>Niabella</taxon>
    </lineage>
</organism>
<dbReference type="Pfam" id="PF12833">
    <property type="entry name" value="HTH_18"/>
    <property type="match status" value="1"/>
</dbReference>
<dbReference type="RefSeq" id="WP_008587965.1">
    <property type="nucleotide sequence ID" value="NZ_CP007035.1"/>
</dbReference>
<evidence type="ECO:0000256" key="3">
    <source>
        <dbReference type="ARBA" id="ARBA00023163"/>
    </source>
</evidence>
<dbReference type="EMBL" id="CP007035">
    <property type="protein sequence ID" value="AHF16599.1"/>
    <property type="molecule type" value="Genomic_DNA"/>
</dbReference>
<accession>W0F548</accession>
<dbReference type="PROSITE" id="PS01124">
    <property type="entry name" value="HTH_ARAC_FAMILY_2"/>
    <property type="match status" value="1"/>
</dbReference>
<evidence type="ECO:0000259" key="4">
    <source>
        <dbReference type="PROSITE" id="PS01124"/>
    </source>
</evidence>
<gene>
    <name evidence="5" type="ORF">NIASO_18310</name>
</gene>
<dbReference type="Pfam" id="PF02311">
    <property type="entry name" value="AraC_binding"/>
    <property type="match status" value="1"/>
</dbReference>
<dbReference type="eggNOG" id="COG2207">
    <property type="taxonomic scope" value="Bacteria"/>
</dbReference>
<dbReference type="KEGG" id="nso:NIASO_18310"/>
<proteinExistence type="predicted"/>
<dbReference type="OrthoDB" id="2585681at2"/>
<evidence type="ECO:0000313" key="5">
    <source>
        <dbReference type="EMBL" id="AHF16599.1"/>
    </source>
</evidence>
<dbReference type="InterPro" id="IPR020449">
    <property type="entry name" value="Tscrpt_reg_AraC-type_HTH"/>
</dbReference>
<protein>
    <submittedName>
        <fullName evidence="5">AraC family transcriptional regulator</fullName>
    </submittedName>
</protein>
<dbReference type="InterPro" id="IPR018060">
    <property type="entry name" value="HTH_AraC"/>
</dbReference>
<dbReference type="SUPFAM" id="SSF51215">
    <property type="entry name" value="Regulatory protein AraC"/>
    <property type="match status" value="1"/>
</dbReference>
<dbReference type="GO" id="GO:0003700">
    <property type="term" value="F:DNA-binding transcription factor activity"/>
    <property type="evidence" value="ECO:0007669"/>
    <property type="project" value="InterPro"/>
</dbReference>
<dbReference type="Gene3D" id="1.10.10.60">
    <property type="entry name" value="Homeodomain-like"/>
    <property type="match status" value="1"/>
</dbReference>
<evidence type="ECO:0000256" key="1">
    <source>
        <dbReference type="ARBA" id="ARBA00023015"/>
    </source>
</evidence>
<dbReference type="SMART" id="SM00342">
    <property type="entry name" value="HTH_ARAC"/>
    <property type="match status" value="1"/>
</dbReference>
<dbReference type="InterPro" id="IPR003313">
    <property type="entry name" value="AraC-bd"/>
</dbReference>
<evidence type="ECO:0000313" key="6">
    <source>
        <dbReference type="Proteomes" id="UP000003586"/>
    </source>
</evidence>
<keyword evidence="6" id="KW-1185">Reference proteome</keyword>
<evidence type="ECO:0000256" key="2">
    <source>
        <dbReference type="ARBA" id="ARBA00023125"/>
    </source>
</evidence>
<dbReference type="AlphaFoldDB" id="W0F548"/>
<dbReference type="STRING" id="929713.NIASO_18310"/>
<dbReference type="InterPro" id="IPR009057">
    <property type="entry name" value="Homeodomain-like_sf"/>
</dbReference>
<feature type="domain" description="HTH araC/xylS-type" evidence="4">
    <location>
        <begin position="183"/>
        <end position="281"/>
    </location>
</feature>
<keyword evidence="1" id="KW-0805">Transcription regulation</keyword>
<name>W0F548_9BACT</name>
<dbReference type="SUPFAM" id="SSF46689">
    <property type="entry name" value="Homeodomain-like"/>
    <property type="match status" value="1"/>
</dbReference>